<dbReference type="Gene3D" id="3.40.50.10090">
    <property type="match status" value="2"/>
</dbReference>
<feature type="domain" description="Tetrapyrrole biosynthesis uroporphyrinogen III synthase" evidence="1">
    <location>
        <begin position="38"/>
        <end position="283"/>
    </location>
</feature>
<dbReference type="InterPro" id="IPR003754">
    <property type="entry name" value="4pyrrol_synth_uPrphyn_synth"/>
</dbReference>
<sequence length="298" mass="30899">MGFGDAPSKALTCASLGNAPLTGKRVMFTSPRQYACKLSYKLIDKGAKPVWVPGVQITSLCDPARQQVLQEKLQSLEQYTHVAFTSRNGIQAVLDALEAPKSDGMTPEGLSSQGVCCCALGADAELLHQAGVSNVLTPKEASTQGLVKELQSRGEAAGAKVLCPVPHVTGGLTEPQVVPSFLASLQAAGAEAVRVDAYETRPGSVPADCIPEQRMLAEGSIHALAFTSTAEAEGLALAVGGRDALRELLEQGRPLLAAHGPYTAAGVSAFLGMDVSVVSQNFQSFDGLVEALVGALNS</sequence>
<organism evidence="2 3">
    <name type="scientific">Coccomyxa viridis</name>
    <dbReference type="NCBI Taxonomy" id="1274662"/>
    <lineage>
        <taxon>Eukaryota</taxon>
        <taxon>Viridiplantae</taxon>
        <taxon>Chlorophyta</taxon>
        <taxon>core chlorophytes</taxon>
        <taxon>Trebouxiophyceae</taxon>
        <taxon>Trebouxiophyceae incertae sedis</taxon>
        <taxon>Coccomyxaceae</taxon>
        <taxon>Coccomyxa</taxon>
    </lineage>
</organism>
<dbReference type="SUPFAM" id="SSF69618">
    <property type="entry name" value="HemD-like"/>
    <property type="match status" value="1"/>
</dbReference>
<gene>
    <name evidence="2" type="primary">g11761</name>
    <name evidence="2" type="ORF">VP750_LOCUS10506</name>
</gene>
<evidence type="ECO:0000259" key="1">
    <source>
        <dbReference type="Pfam" id="PF02602"/>
    </source>
</evidence>
<dbReference type="InterPro" id="IPR036108">
    <property type="entry name" value="4pyrrol_syn_uPrphyn_synt_sf"/>
</dbReference>
<dbReference type="Pfam" id="PF02602">
    <property type="entry name" value="HEM4"/>
    <property type="match status" value="1"/>
</dbReference>
<dbReference type="EMBL" id="CAXHTA020000019">
    <property type="protein sequence ID" value="CAL5228600.1"/>
    <property type="molecule type" value="Genomic_DNA"/>
</dbReference>
<accession>A0ABP1GBD8</accession>
<name>A0ABP1GBD8_9CHLO</name>
<keyword evidence="3" id="KW-1185">Reference proteome</keyword>
<protein>
    <submittedName>
        <fullName evidence="2">G11761 protein</fullName>
    </submittedName>
</protein>
<evidence type="ECO:0000313" key="3">
    <source>
        <dbReference type="Proteomes" id="UP001497392"/>
    </source>
</evidence>
<reference evidence="2 3" key="1">
    <citation type="submission" date="2024-06" db="EMBL/GenBank/DDBJ databases">
        <authorList>
            <person name="Kraege A."/>
            <person name="Thomma B."/>
        </authorList>
    </citation>
    <scope>NUCLEOTIDE SEQUENCE [LARGE SCALE GENOMIC DNA]</scope>
</reference>
<dbReference type="Proteomes" id="UP001497392">
    <property type="component" value="Unassembled WGS sequence"/>
</dbReference>
<dbReference type="CDD" id="cd06578">
    <property type="entry name" value="HemD"/>
    <property type="match status" value="1"/>
</dbReference>
<comment type="caution">
    <text evidence="2">The sequence shown here is derived from an EMBL/GenBank/DDBJ whole genome shotgun (WGS) entry which is preliminary data.</text>
</comment>
<dbReference type="PANTHER" id="PTHR38020:SF1">
    <property type="entry name" value="UROPORPHYRINOGEN-III SYNTHASE"/>
    <property type="match status" value="1"/>
</dbReference>
<dbReference type="PANTHER" id="PTHR38020">
    <property type="entry name" value="UROPORPHYRINOGEN-III SYNTHASE"/>
    <property type="match status" value="1"/>
</dbReference>
<proteinExistence type="predicted"/>
<evidence type="ECO:0000313" key="2">
    <source>
        <dbReference type="EMBL" id="CAL5228600.1"/>
    </source>
</evidence>